<dbReference type="InterPro" id="IPR001451">
    <property type="entry name" value="Hexapep"/>
</dbReference>
<dbReference type="EC" id="2.3.1.30" evidence="4"/>
<dbReference type="NCBIfam" id="TIGR01172">
    <property type="entry name" value="cysE"/>
    <property type="match status" value="1"/>
</dbReference>
<proteinExistence type="inferred from homology"/>
<evidence type="ECO:0000256" key="6">
    <source>
        <dbReference type="ARBA" id="ARBA00022679"/>
    </source>
</evidence>
<organism evidence="9 10">
    <name type="scientific">Vanilla planifolia</name>
    <name type="common">Vanilla</name>
    <dbReference type="NCBI Taxonomy" id="51239"/>
    <lineage>
        <taxon>Eukaryota</taxon>
        <taxon>Viridiplantae</taxon>
        <taxon>Streptophyta</taxon>
        <taxon>Embryophyta</taxon>
        <taxon>Tracheophyta</taxon>
        <taxon>Spermatophyta</taxon>
        <taxon>Magnoliopsida</taxon>
        <taxon>Liliopsida</taxon>
        <taxon>Asparagales</taxon>
        <taxon>Orchidaceae</taxon>
        <taxon>Vanilloideae</taxon>
        <taxon>Vanilleae</taxon>
        <taxon>Vanilla</taxon>
    </lineage>
</organism>
<dbReference type="InterPro" id="IPR042122">
    <property type="entry name" value="Ser_AcTrfase_N_sf"/>
</dbReference>
<evidence type="ECO:0000256" key="3">
    <source>
        <dbReference type="ARBA" id="ARBA00011553"/>
    </source>
</evidence>
<dbReference type="InterPro" id="IPR045304">
    <property type="entry name" value="LbH_SAT"/>
</dbReference>
<evidence type="ECO:0000256" key="7">
    <source>
        <dbReference type="ARBA" id="ARBA00023315"/>
    </source>
</evidence>
<protein>
    <recommendedName>
        <fullName evidence="4">serine O-acetyltransferase</fullName>
        <ecNumber evidence="4">2.3.1.30</ecNumber>
    </recommendedName>
</protein>
<dbReference type="SMART" id="SM00971">
    <property type="entry name" value="SATase_N"/>
    <property type="match status" value="1"/>
</dbReference>
<dbReference type="GO" id="GO:0009001">
    <property type="term" value="F:serine O-acetyltransferase activity"/>
    <property type="evidence" value="ECO:0007669"/>
    <property type="project" value="UniProtKB-EC"/>
</dbReference>
<keyword evidence="10" id="KW-1185">Reference proteome</keyword>
<dbReference type="Proteomes" id="UP000636800">
    <property type="component" value="Chromosome 13"/>
</dbReference>
<gene>
    <name evidence="9" type="ORF">HPP92_024891</name>
</gene>
<evidence type="ECO:0000256" key="5">
    <source>
        <dbReference type="ARBA" id="ARBA00022605"/>
    </source>
</evidence>
<sequence length="344" mass="36757">MPASILAASVVSIPVRPPNRRSSSHLMATCVDCSRTKSASFASVHLCYKPPQSGIEGAVYNCREFADLDCAGDSGEDVDDVWARIRAEALSDAETEPILASFYSDLILRHDSLESALADHLASKLCIPGLLSASDLHDLFFDVLIHDLTIRYAVRADLHAAKDRDPACLKMAHCFLYYKGFLACQAHRVAHRLWNSGRLAAALLIQSRTSEVFAVDIHPGARIGVGILLDHATGLVIGETAVIGNNVSILHNVTLGGTGKESGDRHPKIGDGVLIGAGTQILGNVRIGNGAKVGAGSVVLKEVPDRTTAVGNPARLIGGKENPVRLQQLPSFTMDHTSWSDYVI</sequence>
<evidence type="ECO:0000256" key="1">
    <source>
        <dbReference type="ARBA" id="ARBA00004876"/>
    </source>
</evidence>
<keyword evidence="7" id="KW-0012">Acyltransferase</keyword>
<dbReference type="EMBL" id="JADCNL010000013">
    <property type="protein sequence ID" value="KAG0455599.1"/>
    <property type="molecule type" value="Genomic_DNA"/>
</dbReference>
<dbReference type="PANTHER" id="PTHR42811">
    <property type="entry name" value="SERINE ACETYLTRANSFERASE"/>
    <property type="match status" value="1"/>
</dbReference>
<dbReference type="InterPro" id="IPR053376">
    <property type="entry name" value="Serine_acetyltransferase"/>
</dbReference>
<reference evidence="9 10" key="1">
    <citation type="journal article" date="2020" name="Nat. Food">
        <title>A phased Vanilla planifolia genome enables genetic improvement of flavour and production.</title>
        <authorList>
            <person name="Hasing T."/>
            <person name="Tang H."/>
            <person name="Brym M."/>
            <person name="Khazi F."/>
            <person name="Huang T."/>
            <person name="Chambers A.H."/>
        </authorList>
    </citation>
    <scope>NUCLEOTIDE SEQUENCE [LARGE SCALE GENOMIC DNA]</scope>
    <source>
        <tissue evidence="9">Leaf</tissue>
    </source>
</reference>
<dbReference type="Pfam" id="PF00132">
    <property type="entry name" value="Hexapep"/>
    <property type="match status" value="1"/>
</dbReference>
<evidence type="ECO:0000256" key="2">
    <source>
        <dbReference type="ARBA" id="ARBA00007274"/>
    </source>
</evidence>
<dbReference type="SUPFAM" id="SSF51161">
    <property type="entry name" value="Trimeric LpxA-like enzymes"/>
    <property type="match status" value="1"/>
</dbReference>
<dbReference type="InterPro" id="IPR011004">
    <property type="entry name" value="Trimer_LpxA-like_sf"/>
</dbReference>
<dbReference type="InterPro" id="IPR018357">
    <property type="entry name" value="Hexapep_transf_CS"/>
</dbReference>
<accession>A0A835PLN5</accession>
<dbReference type="UniPathway" id="UPA00136">
    <property type="reaction ID" value="UER00199"/>
</dbReference>
<dbReference type="Gene3D" id="2.160.10.10">
    <property type="entry name" value="Hexapeptide repeat proteins"/>
    <property type="match status" value="1"/>
</dbReference>
<evidence type="ECO:0000313" key="10">
    <source>
        <dbReference type="Proteomes" id="UP000636800"/>
    </source>
</evidence>
<evidence type="ECO:0000256" key="4">
    <source>
        <dbReference type="ARBA" id="ARBA00013266"/>
    </source>
</evidence>
<dbReference type="AlphaFoldDB" id="A0A835PLN5"/>
<dbReference type="OrthoDB" id="43744at2759"/>
<dbReference type="GO" id="GO:0005737">
    <property type="term" value="C:cytoplasm"/>
    <property type="evidence" value="ECO:0007669"/>
    <property type="project" value="InterPro"/>
</dbReference>
<comment type="caution">
    <text evidence="9">The sequence shown here is derived from an EMBL/GenBank/DDBJ whole genome shotgun (WGS) entry which is preliminary data.</text>
</comment>
<dbReference type="CDD" id="cd03354">
    <property type="entry name" value="LbH_SAT"/>
    <property type="match status" value="1"/>
</dbReference>
<keyword evidence="6" id="KW-0808">Transferase</keyword>
<evidence type="ECO:0000259" key="8">
    <source>
        <dbReference type="SMART" id="SM00971"/>
    </source>
</evidence>
<name>A0A835PLN5_VANPL</name>
<dbReference type="FunFam" id="2.160.10.10:FF:000002">
    <property type="entry name" value="Serine acetyltransferase"/>
    <property type="match status" value="1"/>
</dbReference>
<dbReference type="Gene3D" id="1.10.3130.10">
    <property type="entry name" value="serine acetyltransferase, domain 1"/>
    <property type="match status" value="1"/>
</dbReference>
<dbReference type="GO" id="GO:0006535">
    <property type="term" value="P:cysteine biosynthetic process from serine"/>
    <property type="evidence" value="ECO:0007669"/>
    <property type="project" value="InterPro"/>
</dbReference>
<comment type="subunit">
    <text evidence="3">Homomultimer.</text>
</comment>
<dbReference type="NCBIfam" id="NF041874">
    <property type="entry name" value="EPS_EpsC"/>
    <property type="match status" value="1"/>
</dbReference>
<keyword evidence="5" id="KW-0028">Amino-acid biosynthesis</keyword>
<comment type="pathway">
    <text evidence="1">Amino-acid biosynthesis; L-cysteine biosynthesis; L-cysteine from L-serine: step 1/2.</text>
</comment>
<feature type="domain" description="Serine acetyltransferase N-terminal" evidence="8">
    <location>
        <begin position="81"/>
        <end position="186"/>
    </location>
</feature>
<comment type="similarity">
    <text evidence="2">Belongs to the transferase hexapeptide repeat family.</text>
</comment>
<evidence type="ECO:0000313" key="9">
    <source>
        <dbReference type="EMBL" id="KAG0455599.1"/>
    </source>
</evidence>
<dbReference type="Pfam" id="PF06426">
    <property type="entry name" value="SATase_N"/>
    <property type="match status" value="1"/>
</dbReference>
<dbReference type="InterPro" id="IPR005881">
    <property type="entry name" value="Ser_O-AcTrfase"/>
</dbReference>
<dbReference type="InterPro" id="IPR010493">
    <property type="entry name" value="Ser_AcTrfase_N"/>
</dbReference>
<dbReference type="PROSITE" id="PS00101">
    <property type="entry name" value="HEXAPEP_TRANSFERASES"/>
    <property type="match status" value="1"/>
</dbReference>